<accession>A0A6C0K9W3</accession>
<protein>
    <submittedName>
        <fullName evidence="1">Uncharacterized protein</fullName>
    </submittedName>
</protein>
<proteinExistence type="predicted"/>
<sequence length="132" mass="15323">MKMFVLPYWKSVDDNWIHIHLFLSDGGRTLWQVDDALKPAQIKATLKKNDLFAIGTPVKQNGIYFVEIDTVKTNLTEFFSWDEIDPVNGSEDCWRQLHVPVELSTCKVFQEIYWKSTALPEVESVHAFFSKV</sequence>
<evidence type="ECO:0000313" key="1">
    <source>
        <dbReference type="EMBL" id="QHU13886.1"/>
    </source>
</evidence>
<name>A0A6C0K9W3_9ZZZZ</name>
<organism evidence="1">
    <name type="scientific">viral metagenome</name>
    <dbReference type="NCBI Taxonomy" id="1070528"/>
    <lineage>
        <taxon>unclassified sequences</taxon>
        <taxon>metagenomes</taxon>
        <taxon>organismal metagenomes</taxon>
    </lineage>
</organism>
<reference evidence="1" key="1">
    <citation type="journal article" date="2020" name="Nature">
        <title>Giant virus diversity and host interactions through global metagenomics.</title>
        <authorList>
            <person name="Schulz F."/>
            <person name="Roux S."/>
            <person name="Paez-Espino D."/>
            <person name="Jungbluth S."/>
            <person name="Walsh D.A."/>
            <person name="Denef V.J."/>
            <person name="McMahon K.D."/>
            <person name="Konstantinidis K.T."/>
            <person name="Eloe-Fadrosh E.A."/>
            <person name="Kyrpides N.C."/>
            <person name="Woyke T."/>
        </authorList>
    </citation>
    <scope>NUCLEOTIDE SEQUENCE</scope>
    <source>
        <strain evidence="1">GVMAG-S-1101182-85</strain>
    </source>
</reference>
<dbReference type="AlphaFoldDB" id="A0A6C0K9W3"/>
<dbReference type="EMBL" id="MN740827">
    <property type="protein sequence ID" value="QHU13886.1"/>
    <property type="molecule type" value="Genomic_DNA"/>
</dbReference>